<organism evidence="1 2">
    <name type="scientific">Pelotomaculum propionicicum</name>
    <dbReference type="NCBI Taxonomy" id="258475"/>
    <lineage>
        <taxon>Bacteria</taxon>
        <taxon>Bacillati</taxon>
        <taxon>Bacillota</taxon>
        <taxon>Clostridia</taxon>
        <taxon>Eubacteriales</taxon>
        <taxon>Desulfotomaculaceae</taxon>
        <taxon>Pelotomaculum</taxon>
    </lineage>
</organism>
<accession>A0A4Y7RJH8</accession>
<evidence type="ECO:0000313" key="2">
    <source>
        <dbReference type="Proteomes" id="UP000297597"/>
    </source>
</evidence>
<reference evidence="1 2" key="1">
    <citation type="journal article" date="2018" name="Environ. Microbiol.">
        <title>Novel energy conservation strategies and behaviour of Pelotomaculum schinkii driving syntrophic propionate catabolism.</title>
        <authorList>
            <person name="Hidalgo-Ahumada C.A.P."/>
            <person name="Nobu M.K."/>
            <person name="Narihiro T."/>
            <person name="Tamaki H."/>
            <person name="Liu W.T."/>
            <person name="Kamagata Y."/>
            <person name="Stams A.J.M."/>
            <person name="Imachi H."/>
            <person name="Sousa D.Z."/>
        </authorList>
    </citation>
    <scope>NUCLEOTIDE SEQUENCE [LARGE SCALE GENOMIC DNA]</scope>
    <source>
        <strain evidence="1 2">MGP</strain>
    </source>
</reference>
<proteinExistence type="predicted"/>
<evidence type="ECO:0000313" key="1">
    <source>
        <dbReference type="EMBL" id="TEB09135.1"/>
    </source>
</evidence>
<dbReference type="AlphaFoldDB" id="A0A4Y7RJH8"/>
<protein>
    <submittedName>
        <fullName evidence="1">Uncharacterized protein</fullName>
    </submittedName>
</protein>
<name>A0A4Y7RJH8_9FIRM</name>
<dbReference type="EMBL" id="QFFZ01000058">
    <property type="protein sequence ID" value="TEB09135.1"/>
    <property type="molecule type" value="Genomic_DNA"/>
</dbReference>
<comment type="caution">
    <text evidence="1">The sequence shown here is derived from an EMBL/GenBank/DDBJ whole genome shotgun (WGS) entry which is preliminary data.</text>
</comment>
<dbReference type="SUPFAM" id="SSF69279">
    <property type="entry name" value="Phage tail proteins"/>
    <property type="match status" value="1"/>
</dbReference>
<sequence length="267" mass="30250">MLNMFSPFIELVSPGGKVRNFFSKMDVWLSRKEPADIAEFTLKTGLPALGLAKGAPVEIWIGYDPSKAWRVFAGYVTEPRSPNYLCKDEALKLFKTNIVQSFQDVAPQDVIRFGLLEAGITVFTLDDTVYPHKSGFVAAGENVSDLVKRVNATWGITNDHYFDGDRRFYWTPPTPQPGPVYVYEYGENILSLEFFDERDPYGQRAAGSTSGAGKLLTVASPFISHSREIKIIWPEVRQTRYLVETVRHFLNDKGSLRTEIYFREMAV</sequence>
<dbReference type="OrthoDB" id="1855970at2"/>
<dbReference type="Proteomes" id="UP000297597">
    <property type="component" value="Unassembled WGS sequence"/>
</dbReference>
<keyword evidence="2" id="KW-1185">Reference proteome</keyword>
<gene>
    <name evidence="1" type="ORF">Pmgp_03356</name>
</gene>
<dbReference type="RefSeq" id="WP_134215436.1">
    <property type="nucleotide sequence ID" value="NZ_QFFZ01000058.1"/>
</dbReference>